<name>A0A2L0H0K2_RHIFR</name>
<dbReference type="PANTHER" id="PTHR11735">
    <property type="entry name" value="TRNA N6-ADENOSINE THREONYLCARBAMOYLTRANSFERASE"/>
    <property type="match status" value="1"/>
</dbReference>
<dbReference type="AlphaFoldDB" id="A0A2L0H0K2"/>
<gene>
    <name evidence="2" type="ORF">NXT3_CH00396</name>
</gene>
<reference evidence="2 3" key="1">
    <citation type="submission" date="2017-10" db="EMBL/GenBank/DDBJ databases">
        <title>Analysis of the genome sequences of Rhizobium populations associated to common bean (phaseolus vulgaris).</title>
        <authorList>
            <person name="Bustos P."/>
            <person name="Santamaria R.I."/>
            <person name="Miranda-Sanchez F."/>
            <person name="Perez-Carrascal O."/>
            <person name="Juarez S."/>
            <person name="Lozano L."/>
            <person name="Martinez-Flores I."/>
            <person name="Vinuesa P."/>
            <person name="Martinez-Romero E."/>
            <person name="Cevallos M.A."/>
            <person name="Romero D."/>
            <person name="Davila G."/>
            <person name="Gonzalez V."/>
        </authorList>
    </citation>
    <scope>NUCLEOTIDE SEQUENCE [LARGE SCALE GENOMIC DNA]</scope>
    <source>
        <strain evidence="2 3">NXT3</strain>
    </source>
</reference>
<evidence type="ECO:0000313" key="2">
    <source>
        <dbReference type="EMBL" id="AUX75006.1"/>
    </source>
</evidence>
<organism evidence="2 3">
    <name type="scientific">Rhizobium fredii</name>
    <name type="common">Sinorhizobium fredii</name>
    <dbReference type="NCBI Taxonomy" id="380"/>
    <lineage>
        <taxon>Bacteria</taxon>
        <taxon>Pseudomonadati</taxon>
        <taxon>Pseudomonadota</taxon>
        <taxon>Alphaproteobacteria</taxon>
        <taxon>Hyphomicrobiales</taxon>
        <taxon>Rhizobiaceae</taxon>
        <taxon>Sinorhizobium/Ensifer group</taxon>
        <taxon>Sinorhizobium</taxon>
    </lineage>
</organism>
<dbReference type="Gene3D" id="3.30.420.40">
    <property type="match status" value="2"/>
</dbReference>
<evidence type="ECO:0000313" key="3">
    <source>
        <dbReference type="Proteomes" id="UP000239340"/>
    </source>
</evidence>
<evidence type="ECO:0000259" key="1">
    <source>
        <dbReference type="Pfam" id="PF00814"/>
    </source>
</evidence>
<dbReference type="EMBL" id="CP024307">
    <property type="protein sequence ID" value="AUX75006.1"/>
    <property type="molecule type" value="Genomic_DNA"/>
</dbReference>
<dbReference type="GO" id="GO:0005829">
    <property type="term" value="C:cytosol"/>
    <property type="evidence" value="ECO:0007669"/>
    <property type="project" value="TreeGrafter"/>
</dbReference>
<dbReference type="PANTHER" id="PTHR11735:SF11">
    <property type="entry name" value="TRNA THREONYLCARBAMOYLADENOSINE BIOSYNTHESIS PROTEIN TSAB"/>
    <property type="match status" value="1"/>
</dbReference>
<dbReference type="Pfam" id="PF00814">
    <property type="entry name" value="TsaD"/>
    <property type="match status" value="1"/>
</dbReference>
<dbReference type="RefSeq" id="WP_104838713.1">
    <property type="nucleotide sequence ID" value="NZ_CP024307.1"/>
</dbReference>
<accession>A0A2L0H0K2</accession>
<protein>
    <submittedName>
        <fullName evidence="2">Peptidase M22 family protein</fullName>
    </submittedName>
</protein>
<feature type="domain" description="Gcp-like" evidence="1">
    <location>
        <begin position="35"/>
        <end position="134"/>
    </location>
</feature>
<dbReference type="InterPro" id="IPR043129">
    <property type="entry name" value="ATPase_NBD"/>
</dbReference>
<dbReference type="InterPro" id="IPR000905">
    <property type="entry name" value="Gcp-like_dom"/>
</dbReference>
<dbReference type="SUPFAM" id="SSF53067">
    <property type="entry name" value="Actin-like ATPase domain"/>
    <property type="match status" value="1"/>
</dbReference>
<dbReference type="InterPro" id="IPR022496">
    <property type="entry name" value="T6A_TsaB"/>
</dbReference>
<dbReference type="Proteomes" id="UP000239340">
    <property type="component" value="Chromosome"/>
</dbReference>
<proteinExistence type="predicted"/>
<dbReference type="NCBIfam" id="TIGR03725">
    <property type="entry name" value="T6A_YeaZ"/>
    <property type="match status" value="1"/>
</dbReference>
<dbReference type="GO" id="GO:0002949">
    <property type="term" value="P:tRNA threonylcarbamoyladenosine modification"/>
    <property type="evidence" value="ECO:0007669"/>
    <property type="project" value="InterPro"/>
</dbReference>
<sequence length="226" mass="22799">MLVLAIDSSGSGCAAAVYDGAAGEVLAHAGADIGRGHAERLMEFVDEALFASGRELADIDRIAVTVGPGSFTGIRVGVAAARGLALALGKPALGITTLQLVAESAREKQPGQPVLAVIDAKRDEVYVQAFSACGEAQGEPEILPLATARDRFSGFVGVICGSGAPLVASADTVGKPDEIDIAIDIGLVGRLGATADPASAKPKPLYLRGPDAKPQAGFAVRRATAG</sequence>